<feature type="disulfide bond" evidence="4">
    <location>
        <begin position="260"/>
        <end position="269"/>
    </location>
</feature>
<sequence length="387" mass="44865">MLKIILILFILIPNILFQQIKLSGEDSEVSLDDSSKVKRSIFEGQIKKWKTNLKFLITKNVTQTSVILNALRKIENETCFNFEQIYSLPPYEQVIEFVDGHVCKTLIGNKHGDEVHYIFIDDACATNYGKIQLLVGSLLGMLSQEFRPNRDEYIKLVYENLNDQFINYLQKYEDKTKYYGLDFDYASLLNYGSTAFSKNGEKTLVPIRSWYENMLGQRIRLVFNDYKLLNLHYCGNQIKGDLKCKNMGYIDPKNKKRCKCPNGFTGVLCEKIRKSDKECGNTKMTTNCTYNDLIIKGKKSCTHEIIAPKGYRIVTFIKSVSTPYQSPCLENMGIEIKYRKDWGVMGLCLCGTYRRYRLVSETNKVLVMYNGTRSDDKVILQFKRILN</sequence>
<feature type="domain" description="Peptidase M12A" evidence="8">
    <location>
        <begin position="39"/>
        <end position="235"/>
    </location>
</feature>
<dbReference type="InterPro" id="IPR024079">
    <property type="entry name" value="MetalloPept_cat_dom_sf"/>
</dbReference>
<feature type="chain" id="PRO_5005733269" description="Metalloendopeptidase" evidence="6">
    <location>
        <begin position="18"/>
        <end position="387"/>
    </location>
</feature>
<dbReference type="PRINTS" id="PR00480">
    <property type="entry name" value="ASTACIN"/>
</dbReference>
<organism evidence="9 10">
    <name type="scientific">Parastrongyloides trichosuri</name>
    <name type="common">Possum-specific nematode worm</name>
    <dbReference type="NCBI Taxonomy" id="131310"/>
    <lineage>
        <taxon>Eukaryota</taxon>
        <taxon>Metazoa</taxon>
        <taxon>Ecdysozoa</taxon>
        <taxon>Nematoda</taxon>
        <taxon>Chromadorea</taxon>
        <taxon>Rhabditida</taxon>
        <taxon>Tylenchina</taxon>
        <taxon>Panagrolaimomorpha</taxon>
        <taxon>Strongyloidoidea</taxon>
        <taxon>Strongyloididae</taxon>
        <taxon>Parastrongyloides</taxon>
    </lineage>
</organism>
<name>A0A0N4ZM56_PARTI</name>
<dbReference type="PANTHER" id="PTHR10127">
    <property type="entry name" value="DISCOIDIN, CUB, EGF, LAMININ , AND ZINC METALLOPROTEASE DOMAIN CONTAINING"/>
    <property type="match status" value="1"/>
</dbReference>
<reference evidence="10" key="1">
    <citation type="submission" date="2017-02" db="UniProtKB">
        <authorList>
            <consortium name="WormBaseParasite"/>
        </authorList>
    </citation>
    <scope>IDENTIFICATION</scope>
</reference>
<dbReference type="PROSITE" id="PS00022">
    <property type="entry name" value="EGF_1"/>
    <property type="match status" value="1"/>
</dbReference>
<feature type="domain" description="EGF-like" evidence="7">
    <location>
        <begin position="230"/>
        <end position="270"/>
    </location>
</feature>
<dbReference type="GO" id="GO:0004222">
    <property type="term" value="F:metalloendopeptidase activity"/>
    <property type="evidence" value="ECO:0007669"/>
    <property type="project" value="UniProtKB-UniRule"/>
</dbReference>
<proteinExistence type="predicted"/>
<dbReference type="Proteomes" id="UP000038045">
    <property type="component" value="Unplaced"/>
</dbReference>
<evidence type="ECO:0000256" key="2">
    <source>
        <dbReference type="ARBA" id="ARBA00022833"/>
    </source>
</evidence>
<dbReference type="PROSITE" id="PS01186">
    <property type="entry name" value="EGF_2"/>
    <property type="match status" value="1"/>
</dbReference>
<dbReference type="GO" id="GO:0006508">
    <property type="term" value="P:proteolysis"/>
    <property type="evidence" value="ECO:0007669"/>
    <property type="project" value="UniProtKB-KW"/>
</dbReference>
<dbReference type="InterPro" id="IPR000742">
    <property type="entry name" value="EGF"/>
</dbReference>
<evidence type="ECO:0000259" key="7">
    <source>
        <dbReference type="PROSITE" id="PS50026"/>
    </source>
</evidence>
<dbReference type="PROSITE" id="PS51864">
    <property type="entry name" value="ASTACIN"/>
    <property type="match status" value="1"/>
</dbReference>
<protein>
    <recommendedName>
        <fullName evidence="6">Metalloendopeptidase</fullName>
        <ecNumber evidence="6">3.4.24.-</ecNumber>
    </recommendedName>
</protein>
<feature type="disulfide bond" evidence="4">
    <location>
        <begin position="234"/>
        <end position="244"/>
    </location>
</feature>
<dbReference type="STRING" id="131310.A0A0N4ZM56"/>
<dbReference type="Pfam" id="PF01400">
    <property type="entry name" value="Astacin"/>
    <property type="match status" value="1"/>
</dbReference>
<comment type="cofactor">
    <cofactor evidence="6">
        <name>Zn(2+)</name>
        <dbReference type="ChEBI" id="CHEBI:29105"/>
    </cofactor>
    <text evidence="6">Binds 1 zinc ion per subunit.</text>
</comment>
<evidence type="ECO:0000313" key="9">
    <source>
        <dbReference type="Proteomes" id="UP000038045"/>
    </source>
</evidence>
<comment type="caution">
    <text evidence="4">Lacks conserved residue(s) required for the propagation of feature annotation.</text>
</comment>
<dbReference type="SUPFAM" id="SSF55486">
    <property type="entry name" value="Metalloproteases ('zincins'), catalytic domain"/>
    <property type="match status" value="1"/>
</dbReference>
<accession>A0A0N4ZM56</accession>
<evidence type="ECO:0000256" key="1">
    <source>
        <dbReference type="ARBA" id="ARBA00022723"/>
    </source>
</evidence>
<keyword evidence="4" id="KW-0245">EGF-like domain</keyword>
<keyword evidence="1 6" id="KW-0479">Metal-binding</keyword>
<dbReference type="AlphaFoldDB" id="A0A0N4ZM56"/>
<keyword evidence="9" id="KW-1185">Reference proteome</keyword>
<evidence type="ECO:0000259" key="8">
    <source>
        <dbReference type="PROSITE" id="PS51864"/>
    </source>
</evidence>
<keyword evidence="6" id="KW-0378">Hydrolase</keyword>
<dbReference type="GO" id="GO:0046872">
    <property type="term" value="F:metal ion binding"/>
    <property type="evidence" value="ECO:0007669"/>
    <property type="project" value="UniProtKB-KW"/>
</dbReference>
<evidence type="ECO:0000313" key="10">
    <source>
        <dbReference type="WBParaSite" id="PTRK_0000961500.1"/>
    </source>
</evidence>
<dbReference type="PANTHER" id="PTHR10127:SF802">
    <property type="entry name" value="ZINC METALLOPROTEINASE NAS-10"/>
    <property type="match status" value="1"/>
</dbReference>
<dbReference type="WBParaSite" id="PTRK_0000961500.1">
    <property type="protein sequence ID" value="PTRK_0000961500.1"/>
    <property type="gene ID" value="PTRK_0000961500"/>
</dbReference>
<evidence type="ECO:0000256" key="6">
    <source>
        <dbReference type="RuleBase" id="RU361183"/>
    </source>
</evidence>
<evidence type="ECO:0000256" key="3">
    <source>
        <dbReference type="ARBA" id="ARBA00023049"/>
    </source>
</evidence>
<keyword evidence="6" id="KW-0645">Protease</keyword>
<evidence type="ECO:0000256" key="5">
    <source>
        <dbReference type="PROSITE-ProRule" id="PRU01211"/>
    </source>
</evidence>
<evidence type="ECO:0000256" key="4">
    <source>
        <dbReference type="PROSITE-ProRule" id="PRU00076"/>
    </source>
</evidence>
<keyword evidence="3 6" id="KW-0482">Metalloprotease</keyword>
<keyword evidence="2 6" id="KW-0862">Zinc</keyword>
<dbReference type="EC" id="3.4.24.-" evidence="6"/>
<feature type="signal peptide" evidence="6">
    <location>
        <begin position="1"/>
        <end position="17"/>
    </location>
</feature>
<keyword evidence="6" id="KW-0732">Signal</keyword>
<feature type="disulfide bond" evidence="5">
    <location>
        <begin position="79"/>
        <end position="234"/>
    </location>
</feature>
<dbReference type="Gene3D" id="3.40.390.10">
    <property type="entry name" value="Collagenase (Catalytic Domain)"/>
    <property type="match status" value="1"/>
</dbReference>
<dbReference type="PROSITE" id="PS50026">
    <property type="entry name" value="EGF_3"/>
    <property type="match status" value="1"/>
</dbReference>
<keyword evidence="4" id="KW-1015">Disulfide bond</keyword>
<dbReference type="InterPro" id="IPR001506">
    <property type="entry name" value="Peptidase_M12A"/>
</dbReference>